<dbReference type="Proteomes" id="UP000011666">
    <property type="component" value="Unassembled WGS sequence"/>
</dbReference>
<dbReference type="InterPro" id="IPR036465">
    <property type="entry name" value="vWFA_dom_sf"/>
</dbReference>
<protein>
    <recommendedName>
        <fullName evidence="1">VWFA domain-containing protein</fullName>
    </recommendedName>
</protein>
<evidence type="ECO:0000313" key="3">
    <source>
        <dbReference type="Proteomes" id="UP000011666"/>
    </source>
</evidence>
<dbReference type="CDD" id="cd00198">
    <property type="entry name" value="vWFA"/>
    <property type="match status" value="1"/>
</dbReference>
<reference evidence="2 3" key="1">
    <citation type="submission" date="2013-01" db="EMBL/GenBank/DDBJ databases">
        <title>Whole genome shotgun sequence of Gordonia soli NBRC 108243.</title>
        <authorList>
            <person name="Isaki-Nakamura S."/>
            <person name="Hosoyama A."/>
            <person name="Tsuchikane K."/>
            <person name="Ando Y."/>
            <person name="Baba S."/>
            <person name="Ohji S."/>
            <person name="Hamada M."/>
            <person name="Tamura T."/>
            <person name="Yamazoe A."/>
            <person name="Yamazaki S."/>
            <person name="Fujita N."/>
        </authorList>
    </citation>
    <scope>NUCLEOTIDE SEQUENCE [LARGE SCALE GENOMIC DNA]</scope>
    <source>
        <strain evidence="2 3">NBRC 108243</strain>
    </source>
</reference>
<dbReference type="STRING" id="1223545.GS4_11_01510"/>
<dbReference type="Pfam" id="PF05762">
    <property type="entry name" value="VWA_CoxE"/>
    <property type="match status" value="1"/>
</dbReference>
<keyword evidence="3" id="KW-1185">Reference proteome</keyword>
<dbReference type="Gene3D" id="3.40.50.410">
    <property type="entry name" value="von Willebrand factor, type A domain"/>
    <property type="match status" value="1"/>
</dbReference>
<name>M0QKE6_9ACTN</name>
<sequence length="275" mass="28701">MSPDVGELDEEAVADAMAEDADQTMATLIAMSHATDEGLRAAVRRIVPRLVLEQARRGAPKVRGITRRRVVPADRGGDLDVEASLDAVVAARAERRVPALDELRSQVWARPEVALCLVVDASGSMNGSRLATAAVAAAACLLRARGQTAVISFASRPAVLKKMGVTATDARVVDAVLRLRGHGVTAVSAALESARRELATADAARRVVLLLSDCRHTDDIDPVPALRALDEVLILAPAQDNEAALALGRAGGAAVASIESISDVAPAVSRLLAPR</sequence>
<dbReference type="eggNOG" id="COG2304">
    <property type="taxonomic scope" value="Bacteria"/>
</dbReference>
<accession>M0QKE6</accession>
<dbReference type="SMART" id="SM00327">
    <property type="entry name" value="VWA"/>
    <property type="match status" value="1"/>
</dbReference>
<comment type="caution">
    <text evidence="2">The sequence shown here is derived from an EMBL/GenBank/DDBJ whole genome shotgun (WGS) entry which is preliminary data.</text>
</comment>
<dbReference type="PROSITE" id="PS50234">
    <property type="entry name" value="VWFA"/>
    <property type="match status" value="1"/>
</dbReference>
<organism evidence="2 3">
    <name type="scientific">Gordonia soli NBRC 108243</name>
    <dbReference type="NCBI Taxonomy" id="1223545"/>
    <lineage>
        <taxon>Bacteria</taxon>
        <taxon>Bacillati</taxon>
        <taxon>Actinomycetota</taxon>
        <taxon>Actinomycetes</taxon>
        <taxon>Mycobacteriales</taxon>
        <taxon>Gordoniaceae</taxon>
        <taxon>Gordonia</taxon>
    </lineage>
</organism>
<dbReference type="RefSeq" id="WP_007619531.1">
    <property type="nucleotide sequence ID" value="NZ_BANX01000011.1"/>
</dbReference>
<evidence type="ECO:0000313" key="2">
    <source>
        <dbReference type="EMBL" id="GAC67882.1"/>
    </source>
</evidence>
<dbReference type="EMBL" id="BANX01000011">
    <property type="protein sequence ID" value="GAC67882.1"/>
    <property type="molecule type" value="Genomic_DNA"/>
</dbReference>
<evidence type="ECO:0000259" key="1">
    <source>
        <dbReference type="PROSITE" id="PS50234"/>
    </source>
</evidence>
<dbReference type="SUPFAM" id="SSF53300">
    <property type="entry name" value="vWA-like"/>
    <property type="match status" value="1"/>
</dbReference>
<dbReference type="OrthoDB" id="5061544at2"/>
<proteinExistence type="predicted"/>
<dbReference type="InterPro" id="IPR002035">
    <property type="entry name" value="VWF_A"/>
</dbReference>
<dbReference type="AlphaFoldDB" id="M0QKE6"/>
<dbReference type="InterPro" id="IPR008912">
    <property type="entry name" value="Uncharacterised_CoxE"/>
</dbReference>
<feature type="domain" description="VWFA" evidence="1">
    <location>
        <begin position="114"/>
        <end position="275"/>
    </location>
</feature>
<gene>
    <name evidence="2" type="ORF">GS4_11_01510</name>
</gene>